<evidence type="ECO:0000256" key="5">
    <source>
        <dbReference type="SAM" id="SignalP"/>
    </source>
</evidence>
<dbReference type="EC" id="5.2.1.8" evidence="1"/>
<dbReference type="InterPro" id="IPR023222">
    <property type="entry name" value="PsbQ-like_dom_sf"/>
</dbReference>
<feature type="domain" description="PPIase cyclophilin-type" evidence="6">
    <location>
        <begin position="198"/>
        <end position="353"/>
    </location>
</feature>
<dbReference type="Gene3D" id="1.20.120.290">
    <property type="entry name" value="Oxygen-evolving enhancer protein 3 (PsbQ), four-helix up-down bundle"/>
    <property type="match status" value="1"/>
</dbReference>
<accession>A0ABY5ANE1</accession>
<evidence type="ECO:0000259" key="6">
    <source>
        <dbReference type="PROSITE" id="PS50072"/>
    </source>
</evidence>
<evidence type="ECO:0000256" key="3">
    <source>
        <dbReference type="ARBA" id="ARBA00023110"/>
    </source>
</evidence>
<keyword evidence="4 7" id="KW-0413">Isomerase</keyword>
<dbReference type="InterPro" id="IPR002130">
    <property type="entry name" value="Cyclophilin-type_PPIase_dom"/>
</dbReference>
<dbReference type="Pfam" id="PF00160">
    <property type="entry name" value="Pro_isomerase"/>
    <property type="match status" value="1"/>
</dbReference>
<evidence type="ECO:0000256" key="1">
    <source>
        <dbReference type="ARBA" id="ARBA00013194"/>
    </source>
</evidence>
<dbReference type="Pfam" id="PF21329">
    <property type="entry name" value="CYP38_PsbQ-like"/>
    <property type="match status" value="1"/>
</dbReference>
<dbReference type="Proteomes" id="UP001056708">
    <property type="component" value="Chromosome"/>
</dbReference>
<keyword evidence="2" id="KW-0793">Thylakoid</keyword>
<gene>
    <name evidence="7" type="ORF">NEA10_13520</name>
</gene>
<evidence type="ECO:0000256" key="2">
    <source>
        <dbReference type="ARBA" id="ARBA00023078"/>
    </source>
</evidence>
<dbReference type="InterPro" id="IPR048563">
    <property type="entry name" value="CYP38_PsbQ-like"/>
</dbReference>
<reference evidence="7" key="1">
    <citation type="submission" date="2022-06" db="EMBL/GenBank/DDBJ databases">
        <title>Genome sequence of Phormidium yuhuli AB48 isolated from an industrial photobioreactor environment.</title>
        <authorList>
            <person name="Qiu Y."/>
            <person name="Noonan A.J.C."/>
            <person name="Dofher K."/>
            <person name="Koch M."/>
            <person name="Kieft B."/>
            <person name="Lin X."/>
            <person name="Ziels R.M."/>
            <person name="Hallam S.J."/>
        </authorList>
    </citation>
    <scope>NUCLEOTIDE SEQUENCE</scope>
    <source>
        <strain evidence="7">AB48</strain>
    </source>
</reference>
<proteinExistence type="predicted"/>
<protein>
    <recommendedName>
        <fullName evidence="1">peptidylprolyl isomerase</fullName>
        <ecNumber evidence="1">5.2.1.8</ecNumber>
    </recommendedName>
</protein>
<dbReference type="SUPFAM" id="SSF101112">
    <property type="entry name" value="Oxygen-evolving enhancer protein 3"/>
    <property type="match status" value="1"/>
</dbReference>
<evidence type="ECO:0000313" key="8">
    <source>
        <dbReference type="Proteomes" id="UP001056708"/>
    </source>
</evidence>
<dbReference type="InterPro" id="IPR044665">
    <property type="entry name" value="E_coli_cyclophilin_A-like"/>
</dbReference>
<feature type="signal peptide" evidence="5">
    <location>
        <begin position="1"/>
        <end position="26"/>
    </location>
</feature>
<keyword evidence="3" id="KW-0697">Rotamase</keyword>
<organism evidence="7 8">
    <name type="scientific">Phormidium yuhuli AB48</name>
    <dbReference type="NCBI Taxonomy" id="2940671"/>
    <lineage>
        <taxon>Bacteria</taxon>
        <taxon>Bacillati</taxon>
        <taxon>Cyanobacteriota</taxon>
        <taxon>Cyanophyceae</taxon>
        <taxon>Oscillatoriophycideae</taxon>
        <taxon>Oscillatoriales</taxon>
        <taxon>Oscillatoriaceae</taxon>
        <taxon>Phormidium</taxon>
        <taxon>Phormidium yuhuli</taxon>
    </lineage>
</organism>
<dbReference type="GO" id="GO:0016853">
    <property type="term" value="F:isomerase activity"/>
    <property type="evidence" value="ECO:0007669"/>
    <property type="project" value="UniProtKB-KW"/>
</dbReference>
<dbReference type="PANTHER" id="PTHR43246">
    <property type="entry name" value="PEPTIDYL-PROLYL CIS-TRANS ISOMERASE CYP38, CHLOROPLASTIC"/>
    <property type="match status" value="1"/>
</dbReference>
<dbReference type="Gene3D" id="2.40.100.10">
    <property type="entry name" value="Cyclophilin-like"/>
    <property type="match status" value="1"/>
</dbReference>
<keyword evidence="5" id="KW-0732">Signal</keyword>
<dbReference type="RefSeq" id="WP_252661174.1">
    <property type="nucleotide sequence ID" value="NZ_CP098611.1"/>
</dbReference>
<dbReference type="EMBL" id="CP098611">
    <property type="protein sequence ID" value="USR89876.1"/>
    <property type="molecule type" value="Genomic_DNA"/>
</dbReference>
<evidence type="ECO:0000256" key="4">
    <source>
        <dbReference type="ARBA" id="ARBA00023235"/>
    </source>
</evidence>
<dbReference type="CDD" id="cd01924">
    <property type="entry name" value="cyclophilin_TLP40_like"/>
    <property type="match status" value="1"/>
</dbReference>
<dbReference type="SUPFAM" id="SSF50891">
    <property type="entry name" value="Cyclophilin-like"/>
    <property type="match status" value="1"/>
</dbReference>
<keyword evidence="8" id="KW-1185">Reference proteome</keyword>
<evidence type="ECO:0000313" key="7">
    <source>
        <dbReference type="EMBL" id="USR89876.1"/>
    </source>
</evidence>
<sequence>MTVLKRWLKLALLVTLLLPLSLGLSAAWWDSDDGGGDRQNYRQSRMPQGDAITDPKALLQYALPIDNESVRIIQERIEDIGRQLRARKRWSAVSRDVRGAKSTLAYRRDDILEAVVPSQREAGQEYLDRIDAQIRDLEAVAEAEDREQAWIIRRKILNTLGELQSLMVGEFPFEIPEEYADLPQLKGRATVEMTTSQGDLTMVVDGYNAPITAGNFVDLVQRGFYDGIDFVRAEANYVLQAGDPPGPEDGFVDPETGEYRTIPLEIRVRSENDPIYGFTLEEIGLYREQPVLPFSAFGTLGMAHRDLDANSGSSQFFFFLFQPELTPAGLNLLDGRYAAFGYLVDGLDVLEKLGRGDRIESARVVDGAQYLQKGQS</sequence>
<dbReference type="PROSITE" id="PS50072">
    <property type="entry name" value="CSA_PPIASE_2"/>
    <property type="match status" value="1"/>
</dbReference>
<name>A0ABY5ANE1_9CYAN</name>
<feature type="chain" id="PRO_5046918913" description="peptidylprolyl isomerase" evidence="5">
    <location>
        <begin position="27"/>
        <end position="376"/>
    </location>
</feature>
<dbReference type="InterPro" id="IPR029000">
    <property type="entry name" value="Cyclophilin-like_dom_sf"/>
</dbReference>